<gene>
    <name evidence="2" type="ORF">SMN809_LOCUS68207</name>
</gene>
<sequence length="60" mass="6851">MQYNRSSNSLIRSPLSLWVAEATLGSGTYGIVECVRHINTRQRLARKTIKLTSKQEEDNE</sequence>
<name>A0A8S3HCS5_9BILA</name>
<comment type="caution">
    <text evidence="2">The sequence shown here is derived from an EMBL/GenBank/DDBJ whole genome shotgun (WGS) entry which is preliminary data.</text>
</comment>
<dbReference type="PROSITE" id="PS00107">
    <property type="entry name" value="PROTEIN_KINASE_ATP"/>
    <property type="match status" value="1"/>
</dbReference>
<feature type="binding site" evidence="1">
    <location>
        <position position="47"/>
    </location>
    <ligand>
        <name>ATP</name>
        <dbReference type="ChEBI" id="CHEBI:30616"/>
    </ligand>
</feature>
<dbReference type="Proteomes" id="UP000676336">
    <property type="component" value="Unassembled WGS sequence"/>
</dbReference>
<protein>
    <recommendedName>
        <fullName evidence="4">Protein kinase domain-containing protein</fullName>
    </recommendedName>
</protein>
<dbReference type="Gene3D" id="3.30.200.20">
    <property type="entry name" value="Phosphorylase Kinase, domain 1"/>
    <property type="match status" value="1"/>
</dbReference>
<reference evidence="2" key="1">
    <citation type="submission" date="2021-02" db="EMBL/GenBank/DDBJ databases">
        <authorList>
            <person name="Nowell W R."/>
        </authorList>
    </citation>
    <scope>NUCLEOTIDE SEQUENCE</scope>
</reference>
<dbReference type="InterPro" id="IPR017441">
    <property type="entry name" value="Protein_kinase_ATP_BS"/>
</dbReference>
<feature type="non-terminal residue" evidence="2">
    <location>
        <position position="60"/>
    </location>
</feature>
<dbReference type="AlphaFoldDB" id="A0A8S3HCS5"/>
<dbReference type="SUPFAM" id="SSF56112">
    <property type="entry name" value="Protein kinase-like (PK-like)"/>
    <property type="match status" value="1"/>
</dbReference>
<organism evidence="2 3">
    <name type="scientific">Rotaria magnacalcarata</name>
    <dbReference type="NCBI Taxonomy" id="392030"/>
    <lineage>
        <taxon>Eukaryota</taxon>
        <taxon>Metazoa</taxon>
        <taxon>Spiralia</taxon>
        <taxon>Gnathifera</taxon>
        <taxon>Rotifera</taxon>
        <taxon>Eurotatoria</taxon>
        <taxon>Bdelloidea</taxon>
        <taxon>Philodinida</taxon>
        <taxon>Philodinidae</taxon>
        <taxon>Rotaria</taxon>
    </lineage>
</organism>
<proteinExistence type="predicted"/>
<evidence type="ECO:0000313" key="2">
    <source>
        <dbReference type="EMBL" id="CAF5178526.1"/>
    </source>
</evidence>
<evidence type="ECO:0000313" key="3">
    <source>
        <dbReference type="Proteomes" id="UP000676336"/>
    </source>
</evidence>
<dbReference type="EMBL" id="CAJOBI010316930">
    <property type="protein sequence ID" value="CAF5178526.1"/>
    <property type="molecule type" value="Genomic_DNA"/>
</dbReference>
<keyword evidence="1" id="KW-0067">ATP-binding</keyword>
<evidence type="ECO:0000256" key="1">
    <source>
        <dbReference type="PROSITE-ProRule" id="PRU10141"/>
    </source>
</evidence>
<keyword evidence="1" id="KW-0547">Nucleotide-binding</keyword>
<evidence type="ECO:0008006" key="4">
    <source>
        <dbReference type="Google" id="ProtNLM"/>
    </source>
</evidence>
<dbReference type="GO" id="GO:0005524">
    <property type="term" value="F:ATP binding"/>
    <property type="evidence" value="ECO:0007669"/>
    <property type="project" value="UniProtKB-UniRule"/>
</dbReference>
<accession>A0A8S3HCS5</accession>
<dbReference type="InterPro" id="IPR011009">
    <property type="entry name" value="Kinase-like_dom_sf"/>
</dbReference>